<comment type="caution">
    <text evidence="6">The sequence shown here is derived from an EMBL/GenBank/DDBJ whole genome shotgun (WGS) entry which is preliminary data.</text>
</comment>
<keyword evidence="7" id="KW-1185">Reference proteome</keyword>
<evidence type="ECO:0000256" key="1">
    <source>
        <dbReference type="ARBA" id="ARBA00023015"/>
    </source>
</evidence>
<evidence type="ECO:0000313" key="7">
    <source>
        <dbReference type="Proteomes" id="UP000005551"/>
    </source>
</evidence>
<dbReference type="PANTHER" id="PTHR30146">
    <property type="entry name" value="LACI-RELATED TRANSCRIPTIONAL REPRESSOR"/>
    <property type="match status" value="1"/>
</dbReference>
<dbReference type="Gene3D" id="3.40.50.2300">
    <property type="match status" value="1"/>
</dbReference>
<dbReference type="SUPFAM" id="SSF53822">
    <property type="entry name" value="Periplasmic binding protein-like I"/>
    <property type="match status" value="1"/>
</dbReference>
<keyword evidence="2" id="KW-0238">DNA-binding</keyword>
<dbReference type="Pfam" id="PF13377">
    <property type="entry name" value="Peripla_BP_3"/>
    <property type="match status" value="1"/>
</dbReference>
<evidence type="ECO:0000259" key="5">
    <source>
        <dbReference type="Pfam" id="PF13377"/>
    </source>
</evidence>
<proteinExistence type="predicted"/>
<dbReference type="STRING" id="1189621.A3SI_15558"/>
<protein>
    <submittedName>
        <fullName evidence="6">LacI family transcriptional regulator</fullName>
    </submittedName>
</protein>
<evidence type="ECO:0000256" key="2">
    <source>
        <dbReference type="ARBA" id="ARBA00023125"/>
    </source>
</evidence>
<keyword evidence="1" id="KW-0805">Transcription regulation</keyword>
<dbReference type="Proteomes" id="UP000005551">
    <property type="component" value="Unassembled WGS sequence"/>
</dbReference>
<dbReference type="InterPro" id="IPR046335">
    <property type="entry name" value="LacI/GalR-like_sensor"/>
</dbReference>
<dbReference type="CDD" id="cd06267">
    <property type="entry name" value="PBP1_LacI_sugar_binding-like"/>
    <property type="match status" value="1"/>
</dbReference>
<organism evidence="6 7">
    <name type="scientific">Nitritalea halalkaliphila LW7</name>
    <dbReference type="NCBI Taxonomy" id="1189621"/>
    <lineage>
        <taxon>Bacteria</taxon>
        <taxon>Pseudomonadati</taxon>
        <taxon>Bacteroidota</taxon>
        <taxon>Cytophagia</taxon>
        <taxon>Cytophagales</taxon>
        <taxon>Cyclobacteriaceae</taxon>
        <taxon>Nitritalea</taxon>
    </lineage>
</organism>
<feature type="domain" description="Transcriptional regulator LacI/GalR-like sensor" evidence="5">
    <location>
        <begin position="3"/>
        <end position="89"/>
    </location>
</feature>
<gene>
    <name evidence="6" type="ORF">A3SI_15558</name>
</gene>
<dbReference type="PANTHER" id="PTHR30146:SF109">
    <property type="entry name" value="HTH-TYPE TRANSCRIPTIONAL REGULATOR GALS"/>
    <property type="match status" value="1"/>
</dbReference>
<sequence>MIDPMAVEIMMQFKAAGLRVPEEVAVAGFTDNPTAAVVEPSLTTVSQPGYEMGVLAAECLLDQLSGDWEEEEKPKRHVLQASLVERKSSQKRGAS</sequence>
<dbReference type="EMBL" id="AJYA01000041">
    <property type="protein sequence ID" value="EIM74548.1"/>
    <property type="molecule type" value="Genomic_DNA"/>
</dbReference>
<evidence type="ECO:0000313" key="6">
    <source>
        <dbReference type="EMBL" id="EIM74548.1"/>
    </source>
</evidence>
<evidence type="ECO:0000256" key="4">
    <source>
        <dbReference type="SAM" id="MobiDB-lite"/>
    </source>
</evidence>
<reference evidence="6 7" key="1">
    <citation type="submission" date="2012-05" db="EMBL/GenBank/DDBJ databases">
        <title>Genome sequence of Nitritalea halalkaliphila LW7.</title>
        <authorList>
            <person name="Jangir P.K."/>
            <person name="Singh A."/>
            <person name="Shivaji S."/>
            <person name="Sharma R."/>
        </authorList>
    </citation>
    <scope>NUCLEOTIDE SEQUENCE [LARGE SCALE GENOMIC DNA]</scope>
    <source>
        <strain evidence="6 7">LW7</strain>
    </source>
</reference>
<dbReference type="RefSeq" id="WP_009056472.1">
    <property type="nucleotide sequence ID" value="NZ_AJYA01000041.1"/>
</dbReference>
<accession>I5BY96</accession>
<dbReference type="GO" id="GO:0000976">
    <property type="term" value="F:transcription cis-regulatory region binding"/>
    <property type="evidence" value="ECO:0007669"/>
    <property type="project" value="TreeGrafter"/>
</dbReference>
<dbReference type="GO" id="GO:0003700">
    <property type="term" value="F:DNA-binding transcription factor activity"/>
    <property type="evidence" value="ECO:0007669"/>
    <property type="project" value="TreeGrafter"/>
</dbReference>
<evidence type="ECO:0000256" key="3">
    <source>
        <dbReference type="ARBA" id="ARBA00023163"/>
    </source>
</evidence>
<dbReference type="InterPro" id="IPR028082">
    <property type="entry name" value="Peripla_BP_I"/>
</dbReference>
<keyword evidence="3" id="KW-0804">Transcription</keyword>
<name>I5BY96_9BACT</name>
<dbReference type="AlphaFoldDB" id="I5BY96"/>
<feature type="region of interest" description="Disordered" evidence="4">
    <location>
        <begin position="70"/>
        <end position="95"/>
    </location>
</feature>